<dbReference type="OrthoDB" id="5837891at2759"/>
<name>A0A0N4WPT3_HAEPC</name>
<evidence type="ECO:0000313" key="3">
    <source>
        <dbReference type="WBParaSite" id="HPLM_0001340101-mRNA-1"/>
    </source>
</evidence>
<dbReference type="WBParaSite" id="HPLM_0001340101-mRNA-1">
    <property type="protein sequence ID" value="HPLM_0001340101-mRNA-1"/>
    <property type="gene ID" value="HPLM_0001340101"/>
</dbReference>
<keyword evidence="2" id="KW-1185">Reference proteome</keyword>
<dbReference type="AlphaFoldDB" id="A0A0N4WPT3"/>
<evidence type="ECO:0000313" key="2">
    <source>
        <dbReference type="Proteomes" id="UP000268014"/>
    </source>
</evidence>
<gene>
    <name evidence="1" type="ORF">HPLM_LOCUS13393</name>
</gene>
<dbReference type="Proteomes" id="UP000268014">
    <property type="component" value="Unassembled WGS sequence"/>
</dbReference>
<dbReference type="EMBL" id="UZAF01018193">
    <property type="protein sequence ID" value="VDO48967.1"/>
    <property type="molecule type" value="Genomic_DNA"/>
</dbReference>
<proteinExistence type="predicted"/>
<protein>
    <submittedName>
        <fullName evidence="3">Reverse transcriptase domain-containing protein</fullName>
    </submittedName>
</protein>
<evidence type="ECO:0000313" key="1">
    <source>
        <dbReference type="EMBL" id="VDO48967.1"/>
    </source>
</evidence>
<reference evidence="3" key="1">
    <citation type="submission" date="2017-02" db="UniProtKB">
        <authorList>
            <consortium name="WormBaseParasite"/>
        </authorList>
    </citation>
    <scope>IDENTIFICATION</scope>
</reference>
<organism evidence="3">
    <name type="scientific">Haemonchus placei</name>
    <name type="common">Barber's pole worm</name>
    <dbReference type="NCBI Taxonomy" id="6290"/>
    <lineage>
        <taxon>Eukaryota</taxon>
        <taxon>Metazoa</taxon>
        <taxon>Ecdysozoa</taxon>
        <taxon>Nematoda</taxon>
        <taxon>Chromadorea</taxon>
        <taxon>Rhabditida</taxon>
        <taxon>Rhabditina</taxon>
        <taxon>Rhabditomorpha</taxon>
        <taxon>Strongyloidea</taxon>
        <taxon>Trichostrongylidae</taxon>
        <taxon>Haemonchus</taxon>
    </lineage>
</organism>
<accession>A0A0N4WPT3</accession>
<reference evidence="1 2" key="2">
    <citation type="submission" date="2018-11" db="EMBL/GenBank/DDBJ databases">
        <authorList>
            <consortium name="Pathogen Informatics"/>
        </authorList>
    </citation>
    <scope>NUCLEOTIDE SEQUENCE [LARGE SCALE GENOMIC DNA]</scope>
    <source>
        <strain evidence="1 2">MHpl1</strain>
    </source>
</reference>
<sequence length="152" mass="17235">MSSKLLPFSLIMDTITKEHVNGLLKSILYAEDIALIAGSKDEIQNKLQKWKVLAKSGLRPNVKKAMFLSSEECMEPIVDVHVKVIGKVWDFRYLRSDLATHGSVDQVVKLPNKRSMDEVEGVRLHPPRYSVLQDFHRKGVFNSGKAYDALLQ</sequence>